<name>A0A212JFG3_9DELT</name>
<accession>A0A212JFG3</accession>
<protein>
    <submittedName>
        <fullName evidence="1">Uncharacterized protein</fullName>
    </submittedName>
</protein>
<dbReference type="EMBL" id="FLUQ01000001">
    <property type="protein sequence ID" value="SBV98159.1"/>
    <property type="molecule type" value="Genomic_DNA"/>
</dbReference>
<gene>
    <name evidence="1" type="ORF">KL86DPRO_11341</name>
</gene>
<dbReference type="AlphaFoldDB" id="A0A212JFG3"/>
<sequence>MVTLHKPEPIFDKLTASIYHDGNLFDYFVERFGAPYPWSVIPGYRLFKNGVFLSSWEKWGWRSIIFKPDQEMVAEFYPFLQGLPPRIMGRVETEEDYLKNPRKPSVVFQEAEIAFDIVLPEMRYITQAEPLLEYFASIIMVNRQQSRIHAIPLAIHERKRQKLYDGTVNGKVTYYIDKLEETEHGKYVKVENPSIDVKMYLKLHPKALDWVLRIEVTLQKEALFKRVGKKLPDDTRVNTDGRNIQLEDFVHFAHFDWKCFDTDFKRICDKKPDAVKEQCKRLRRYARRNKTVAANTLSTILIAKELGSRRLKERIRAGKYYIPVNQFAE</sequence>
<organism evidence="1">
    <name type="scientific">uncultured delta proteobacterium</name>
    <dbReference type="NCBI Taxonomy" id="34034"/>
    <lineage>
        <taxon>Bacteria</taxon>
        <taxon>Deltaproteobacteria</taxon>
        <taxon>environmental samples</taxon>
    </lineage>
</organism>
<evidence type="ECO:0000313" key="1">
    <source>
        <dbReference type="EMBL" id="SBV98159.1"/>
    </source>
</evidence>
<reference evidence="1" key="1">
    <citation type="submission" date="2016-04" db="EMBL/GenBank/DDBJ databases">
        <authorList>
            <person name="Evans L.H."/>
            <person name="Alamgir A."/>
            <person name="Owens N."/>
            <person name="Weber N.D."/>
            <person name="Virtaneva K."/>
            <person name="Barbian K."/>
            <person name="Babar A."/>
            <person name="Rosenke K."/>
        </authorList>
    </citation>
    <scope>NUCLEOTIDE SEQUENCE</scope>
    <source>
        <strain evidence="1">86</strain>
    </source>
</reference>
<proteinExistence type="predicted"/>